<reference evidence="2 3" key="1">
    <citation type="submission" date="2019-06" db="EMBL/GenBank/DDBJ databases">
        <title>Whole genome sequence for Rhodospirillaceae sp. R148.</title>
        <authorList>
            <person name="Wang G."/>
        </authorList>
    </citation>
    <scope>NUCLEOTIDE SEQUENCE [LARGE SCALE GENOMIC DNA]</scope>
    <source>
        <strain evidence="2 3">R148</strain>
    </source>
</reference>
<evidence type="ECO:0000256" key="1">
    <source>
        <dbReference type="SAM" id="MobiDB-lite"/>
    </source>
</evidence>
<dbReference type="AlphaFoldDB" id="A0A545TYN4"/>
<dbReference type="SUPFAM" id="SSF103642">
    <property type="entry name" value="Sec-C motif"/>
    <property type="match status" value="1"/>
</dbReference>
<dbReference type="OrthoDB" id="1551443at2"/>
<keyword evidence="3" id="KW-1185">Reference proteome</keyword>
<dbReference type="Pfam" id="PF02810">
    <property type="entry name" value="SEC-C"/>
    <property type="match status" value="1"/>
</dbReference>
<evidence type="ECO:0000313" key="3">
    <source>
        <dbReference type="Proteomes" id="UP000315252"/>
    </source>
</evidence>
<dbReference type="Proteomes" id="UP000315252">
    <property type="component" value="Unassembled WGS sequence"/>
</dbReference>
<dbReference type="Gene3D" id="3.10.450.50">
    <property type="match status" value="1"/>
</dbReference>
<sequence>MSKRRKGFPSETHVKRGYRTVGDGKELLEKLGRNDPCPCGSGLRFQALLPYEPPLSG</sequence>
<dbReference type="InterPro" id="IPR004027">
    <property type="entry name" value="SEC_C_motif"/>
</dbReference>
<protein>
    <submittedName>
        <fullName evidence="2">Nucleic acid-binding protein</fullName>
    </submittedName>
</protein>
<proteinExistence type="predicted"/>
<feature type="region of interest" description="Disordered" evidence="1">
    <location>
        <begin position="1"/>
        <end position="23"/>
    </location>
</feature>
<dbReference type="EMBL" id="VHSH01000002">
    <property type="protein sequence ID" value="TQV82348.1"/>
    <property type="molecule type" value="Genomic_DNA"/>
</dbReference>
<comment type="caution">
    <text evidence="2">The sequence shown here is derived from an EMBL/GenBank/DDBJ whole genome shotgun (WGS) entry which is preliminary data.</text>
</comment>
<evidence type="ECO:0000313" key="2">
    <source>
        <dbReference type="EMBL" id="TQV82348.1"/>
    </source>
</evidence>
<name>A0A545TYN4_9PROT</name>
<gene>
    <name evidence="2" type="ORF">FKG95_06155</name>
</gene>
<organism evidence="2 3">
    <name type="scientific">Denitrobaculum tricleocarpae</name>
    <dbReference type="NCBI Taxonomy" id="2591009"/>
    <lineage>
        <taxon>Bacteria</taxon>
        <taxon>Pseudomonadati</taxon>
        <taxon>Pseudomonadota</taxon>
        <taxon>Alphaproteobacteria</taxon>
        <taxon>Rhodospirillales</taxon>
        <taxon>Rhodospirillaceae</taxon>
        <taxon>Denitrobaculum</taxon>
    </lineage>
</organism>
<accession>A0A545TYN4</accession>